<gene>
    <name evidence="1" type="ORF">CLMAG_31510</name>
</gene>
<evidence type="ECO:0000313" key="1">
    <source>
        <dbReference type="EMBL" id="KZL91392.1"/>
    </source>
</evidence>
<dbReference type="NCBIfam" id="TIGR01909">
    <property type="entry name" value="C_GCAxxG_C_C"/>
    <property type="match status" value="1"/>
</dbReference>
<dbReference type="PATRIC" id="fig|1121326.3.peg.3179"/>
<dbReference type="OrthoDB" id="9791535at2"/>
<reference evidence="1 2" key="1">
    <citation type="submission" date="2016-04" db="EMBL/GenBank/DDBJ databases">
        <title>Genome sequence of Clostridium magnum DSM 2767.</title>
        <authorList>
            <person name="Poehlein A."/>
            <person name="Uhlig R."/>
            <person name="Fischer R."/>
            <person name="Bahl H."/>
            <person name="Daniel R."/>
        </authorList>
    </citation>
    <scope>NUCLEOTIDE SEQUENCE [LARGE SCALE GENOMIC DNA]</scope>
    <source>
        <strain evidence="1 2">DSM 2767</strain>
    </source>
</reference>
<sequence>MSENCNNTSNTWCSEYSEMNSLRNRAVELFKQGYNCSQSVFAAFCEECGMDFQTALKVSSSFGGGMGRLREVCGAVSGMFMVAGMKYGYIDPNDRLSKAEHYKRIQQLAKQFKEKNGSLICRELLGLSTQNESYIPEARTDEYYKKRPCAELVGDAAEIMYKFMK</sequence>
<proteinExistence type="predicted"/>
<dbReference type="Pfam" id="PF09719">
    <property type="entry name" value="C_GCAxxG_C_C"/>
    <property type="match status" value="1"/>
</dbReference>
<accession>A0A161YLC7</accession>
<dbReference type="InterPro" id="IPR010181">
    <property type="entry name" value="CGCAxxGCC_motif"/>
</dbReference>
<organism evidence="1 2">
    <name type="scientific">Clostridium magnum DSM 2767</name>
    <dbReference type="NCBI Taxonomy" id="1121326"/>
    <lineage>
        <taxon>Bacteria</taxon>
        <taxon>Bacillati</taxon>
        <taxon>Bacillota</taxon>
        <taxon>Clostridia</taxon>
        <taxon>Eubacteriales</taxon>
        <taxon>Clostridiaceae</taxon>
        <taxon>Clostridium</taxon>
    </lineage>
</organism>
<comment type="caution">
    <text evidence="1">The sequence shown here is derived from an EMBL/GenBank/DDBJ whole genome shotgun (WGS) entry which is preliminary data.</text>
</comment>
<name>A0A161YLC7_9CLOT</name>
<keyword evidence="2" id="KW-1185">Reference proteome</keyword>
<dbReference type="Proteomes" id="UP000076603">
    <property type="component" value="Unassembled WGS sequence"/>
</dbReference>
<evidence type="ECO:0000313" key="2">
    <source>
        <dbReference type="Proteomes" id="UP000076603"/>
    </source>
</evidence>
<protein>
    <submittedName>
        <fullName evidence="1">Putative redox-active protein</fullName>
    </submittedName>
</protein>
<dbReference type="AlphaFoldDB" id="A0A161YLC7"/>
<dbReference type="STRING" id="1121326.CLMAG_31510"/>
<dbReference type="EMBL" id="LWAE01000003">
    <property type="protein sequence ID" value="KZL91392.1"/>
    <property type="molecule type" value="Genomic_DNA"/>
</dbReference>